<sequence length="2338" mass="244307">MKNKTLNTPLHCRRKPLIMALEPRILLDGAAVATTAEMTTDVAYQDDSAQTDTVEQSVHFAAPAPTVADAGNRREVAFVDTAVEDYQSLVDGLGEGVEIILIDGNENGLEQMVTALQGETGIDAIHLFSHGDVGELKLGTLTLNDENLQANAELLSTLGESLSEAGDLMLYGCYVGADNTGRDFVDSVASLTQADVAASEDLTGAESLGGDWDLEASSGVIETQNLSVSGYEHSLVISGWNDQSYTEQQGEIALGNGISITGGDNYGTGYIQFEVTNGKQVEDILSLDSSNNPSIEDQVSLQGSDVYIGQGAGKALLKIGSIDNYLNGQAGRTLRINFDNATIPGTNPVLNGDFSSPFSAGWNAYTSTVDLGVTSFTFSNGRTWVIPELATSDYPSQTPGRDDNDLNGTSYGTYDNGIVQIDGNRLRLEESRLTTSGYGVVHGPAAYSDVFAATKDMVLQFDWEANNIGDDYHVAAYLMNVDTGNAELVFTDYGTRGTGTEFISVSADGNYSFVFVSGTFDKTGGRLAGASMYIDNIRVEEAAITDEVLTNMLLQVKYKNDSDNPSTSKVVTLTAKNINNIIQTDNMTLTVTPVNDPSSLAGNAQLPTIMEDQASNDGRSVSQLFGSLFSDVDNGDTLGGVFITANPLAGDATDGVWEYQVAGSSTWHDVGSVSETGGLLLAADTLIRFNPATDYNGTPDSLSLRGVDQTLAGIAATTDGARGEYNTTAAPASSGLSTQTRTLSINVTSVNDIPEFTNNENSTTLTETSGADSNVSDLTVSPGDVLTGVLSVDDIETDANLLALVIRGGVETSLDSGVWQLSGRYGTLELDTTNNNTWTYTPDKWDAINALRAGQVVTDTFQFKVSDSDGGLALQDFIITLNGVNDTPLVVNALAGQSFADDGSWTWQIPANTFTDAEGTGLAYTAWVTHESGVGVTPYQITVVNGVEDGSAADWLTFDASSRTLSGDPTATWADKNLTIEIRADDGLVEVSNSFTLDLTGTANNQPPVVANEMTWTSIDAQDTSWELQIPGNTFSDADSPSGLSYSANIIETNGTRTSIDGSTFPGLIFDSNTGKLSGDGTLQDLLIEIVATDDKEAGYSNGTASTQFQLGVYDSTGVDGTPATTVTPNVNGITGLLIDGAGSGRYTLPANAFDIVASASNTVTYAAQLSSAGGLPAWLTFDAATGAFTGNPPQGSAGLSIEVTATVDDGVSPVTSGALALSLQVTNPNDPIVLITSPLDDQTVTAGSLLGLTFAAPFTDPDGVLSGSVSNAGVPQVDGITYEAFVVDENGVERPVDDFGLALDQNAGDLTLNGNLPGGYAYLNILLRGTEVDGGTTQTATFTLFLNDPAASGDQDVAAYSANDAGVVTVAGTPTQGQTLTVSTVDDDGLTNNAPSYQWQVSSDSGTTWQDIARSQAQTASLQLTQSEAGKQVRVQSFYTDDSGVFESPFSTAVSVADVDDAGAITIAGSPTVGSVLSSTLSDADGLTQADPDYQWQVSTNEGVSWSNVAGATFSTYQVTSNEGGRQVRVQATYSDDMANNETVTSAAHTIQLGAVAPVAVNDSASVTEAGGVNNATPAATPVAGNVLTNDTDENVGDTLSIANLRVGLIEGFGFEATKVSSDFQLSGLYGQIVMNSVDGSFIYTLDESNSAVQALALAGTLTESFNYSVKDSTELFDVGVLSITINGSNDAPEVVVSTADDVDEAVDGAAQSILLTGTVAFDDVDAGDQVDILSASNVDMAWSGGSLSTDLLALLWSGLSVNETDLSAPGRIGWAYDVSNADLDFLATGETITFSYDITVTDSAGATVTDTLMFTINGSNDTPTVQVSTASDYTEALDGSAQSLMQTGTVSFDDADQNNVLVGISNASNNDIVWKRNNNSDVVSGLPAGLAAQLVSAFSTSVDDAANHGQIAWEFDANALDLDFLNKDDTITFSYAVTVNDEQNAHSSATIGFTIVGTNDAPEVTSRQLIDDETIVQMGDDYILDISTLFSDKDSVQSREDLDFLIEGLPDGLSYDAQTGVISGASRESGKFIITMTAIDTEDARVTRSFELTVTAVVQDDSGTSVADTTPPPPPESDTQPVESPLSGMPDGLVNEDGSADPTDTSGYINSESATPPVDSVVDAASDSGVANGLVNEGNDAGKASEQVILAKEGVLVVESRSLDGKTSVRASVDVNVNDSGEVVFSDTQQEAFGVVSLAVVSIEQTADNELFINVKDTSPSASAQRYSGTLGSGESLPGWLTVDPATGSMTILNPPAGQKEVVVRIQTIDADGKVRMLELKLDLEELLKRNQADNDKTVETIKPQTTFVPLADQLEAELVDRDQYGNKLMALLHSA</sequence>
<dbReference type="Pfam" id="PF17803">
    <property type="entry name" value="Cadherin_4"/>
    <property type="match status" value="1"/>
</dbReference>
<dbReference type="SUPFAM" id="SSF49313">
    <property type="entry name" value="Cadherin-like"/>
    <property type="match status" value="4"/>
</dbReference>
<dbReference type="InterPro" id="IPR015919">
    <property type="entry name" value="Cadherin-like_sf"/>
</dbReference>
<dbReference type="EMBL" id="FTOE01000001">
    <property type="protein sequence ID" value="SIS46027.1"/>
    <property type="molecule type" value="Genomic_DNA"/>
</dbReference>
<protein>
    <submittedName>
        <fullName evidence="3">VCBS repeat-containing protein</fullName>
    </submittedName>
</protein>
<accession>A0A1N7J9S8</accession>
<dbReference type="InterPro" id="IPR010221">
    <property type="entry name" value="VCBS_dom"/>
</dbReference>
<dbReference type="GO" id="GO:0005509">
    <property type="term" value="F:calcium ion binding"/>
    <property type="evidence" value="ECO:0007669"/>
    <property type="project" value="InterPro"/>
</dbReference>
<name>A0A1N7J9S8_9GAMM</name>
<dbReference type="InterPro" id="IPR025592">
    <property type="entry name" value="DUF4347"/>
</dbReference>
<dbReference type="SMART" id="SM00736">
    <property type="entry name" value="CADG"/>
    <property type="match status" value="3"/>
</dbReference>
<reference evidence="4" key="1">
    <citation type="submission" date="2017-01" db="EMBL/GenBank/DDBJ databases">
        <authorList>
            <person name="Varghese N."/>
            <person name="Submissions S."/>
        </authorList>
    </citation>
    <scope>NUCLEOTIDE SEQUENCE [LARGE SCALE GENOMIC DNA]</scope>
    <source>
        <strain evidence="4">DSM 22306</strain>
    </source>
</reference>
<proteinExistence type="predicted"/>
<keyword evidence="4" id="KW-1185">Reference proteome</keyword>
<evidence type="ECO:0000313" key="4">
    <source>
        <dbReference type="Proteomes" id="UP000185999"/>
    </source>
</evidence>
<dbReference type="InterPro" id="IPR013783">
    <property type="entry name" value="Ig-like_fold"/>
</dbReference>
<dbReference type="InterPro" id="IPR006644">
    <property type="entry name" value="Cadg"/>
</dbReference>
<dbReference type="Gene3D" id="2.60.40.2700">
    <property type="match status" value="2"/>
</dbReference>
<organism evidence="3 4">
    <name type="scientific">Neptunomonas antarctica</name>
    <dbReference type="NCBI Taxonomy" id="619304"/>
    <lineage>
        <taxon>Bacteria</taxon>
        <taxon>Pseudomonadati</taxon>
        <taxon>Pseudomonadota</taxon>
        <taxon>Gammaproteobacteria</taxon>
        <taxon>Oceanospirillales</taxon>
        <taxon>Oceanospirillaceae</taxon>
        <taxon>Neptunomonas</taxon>
    </lineage>
</organism>
<feature type="domain" description="Dystroglycan-type cadherin-like" evidence="2">
    <location>
        <begin position="1133"/>
        <end position="1233"/>
    </location>
</feature>
<dbReference type="InterPro" id="IPR040853">
    <property type="entry name" value="RapA2_cadherin-like"/>
</dbReference>
<dbReference type="GO" id="GO:0016020">
    <property type="term" value="C:membrane"/>
    <property type="evidence" value="ECO:0007669"/>
    <property type="project" value="InterPro"/>
</dbReference>
<evidence type="ECO:0000313" key="3">
    <source>
        <dbReference type="EMBL" id="SIS46027.1"/>
    </source>
</evidence>
<dbReference type="NCBIfam" id="NF012209">
    <property type="entry name" value="LEPR-8K"/>
    <property type="match status" value="1"/>
</dbReference>
<feature type="domain" description="Dystroglycan-type cadherin-like" evidence="2">
    <location>
        <begin position="1014"/>
        <end position="1120"/>
    </location>
</feature>
<evidence type="ECO:0000259" key="2">
    <source>
        <dbReference type="SMART" id="SM00736"/>
    </source>
</evidence>
<dbReference type="STRING" id="619304.SAMN05421760_101824"/>
<dbReference type="Pfam" id="PF05345">
    <property type="entry name" value="He_PIG"/>
    <property type="match status" value="2"/>
</dbReference>
<dbReference type="RefSeq" id="WP_054342972.1">
    <property type="nucleotide sequence ID" value="NZ_FTOE01000001.1"/>
</dbReference>
<dbReference type="NCBIfam" id="TIGR01965">
    <property type="entry name" value="VCBS_repeat"/>
    <property type="match status" value="3"/>
</dbReference>
<dbReference type="Pfam" id="PF14252">
    <property type="entry name" value="DUF4347"/>
    <property type="match status" value="1"/>
</dbReference>
<feature type="region of interest" description="Disordered" evidence="1">
    <location>
        <begin position="2063"/>
        <end position="2126"/>
    </location>
</feature>
<evidence type="ECO:0000256" key="1">
    <source>
        <dbReference type="SAM" id="MobiDB-lite"/>
    </source>
</evidence>
<dbReference type="OrthoDB" id="6089850at2"/>
<dbReference type="Proteomes" id="UP000185999">
    <property type="component" value="Unassembled WGS sequence"/>
</dbReference>
<dbReference type="Gene3D" id="2.60.40.10">
    <property type="entry name" value="Immunoglobulins"/>
    <property type="match status" value="4"/>
</dbReference>
<dbReference type="InterPro" id="IPR053786">
    <property type="entry name" value="LEPRxLL_CS"/>
</dbReference>
<feature type="compositionally biased region" description="Polar residues" evidence="1">
    <location>
        <begin position="2104"/>
        <end position="2116"/>
    </location>
</feature>
<feature type="domain" description="Dystroglycan-type cadherin-like" evidence="2">
    <location>
        <begin position="889"/>
        <end position="1006"/>
    </location>
</feature>
<gene>
    <name evidence="3" type="ORF">SAMN05421760_101824</name>
</gene>